<dbReference type="GO" id="GO:0016747">
    <property type="term" value="F:acyltransferase activity, transferring groups other than amino-acyl groups"/>
    <property type="evidence" value="ECO:0007669"/>
    <property type="project" value="InterPro"/>
</dbReference>
<name>A0A2H0W8Z8_9BACT</name>
<accession>A0A2H0W8Z8</accession>
<dbReference type="PROSITE" id="PS51186">
    <property type="entry name" value="GNAT"/>
    <property type="match status" value="1"/>
</dbReference>
<reference evidence="3" key="1">
    <citation type="submission" date="2017-09" db="EMBL/GenBank/DDBJ databases">
        <title>Depth-based differentiation of microbial function through sediment-hosted aquifers and enrichment of novel symbionts in the deep terrestrial subsurface.</title>
        <authorList>
            <person name="Probst A.J."/>
            <person name="Ladd B."/>
            <person name="Jarett J.K."/>
            <person name="Geller-Mcgrath D.E."/>
            <person name="Sieber C.M.K."/>
            <person name="Emerson J.B."/>
            <person name="Anantharaman K."/>
            <person name="Thomas B.C."/>
            <person name="Malmstrom R."/>
            <person name="Stieglmeier M."/>
            <person name="Klingl A."/>
            <person name="Woyke T."/>
            <person name="Ryan C.M."/>
            <person name="Banfield J.F."/>
        </authorList>
    </citation>
    <scope>NUCLEOTIDE SEQUENCE [LARGE SCALE GENOMIC DNA]</scope>
</reference>
<comment type="caution">
    <text evidence="2">The sequence shown here is derived from an EMBL/GenBank/DDBJ whole genome shotgun (WGS) entry which is preliminary data.</text>
</comment>
<dbReference type="CDD" id="cd04301">
    <property type="entry name" value="NAT_SF"/>
    <property type="match status" value="1"/>
</dbReference>
<evidence type="ECO:0000313" key="2">
    <source>
        <dbReference type="EMBL" id="PIS09133.1"/>
    </source>
</evidence>
<dbReference type="Gene3D" id="3.40.630.30">
    <property type="match status" value="1"/>
</dbReference>
<proteinExistence type="predicted"/>
<dbReference type="InterPro" id="IPR016181">
    <property type="entry name" value="Acyl_CoA_acyltransferase"/>
</dbReference>
<gene>
    <name evidence="2" type="ORF">COT75_03110</name>
</gene>
<dbReference type="SUPFAM" id="SSF55729">
    <property type="entry name" value="Acyl-CoA N-acyltransferases (Nat)"/>
    <property type="match status" value="1"/>
</dbReference>
<protein>
    <recommendedName>
        <fullName evidence="1">N-acetyltransferase domain-containing protein</fullName>
    </recommendedName>
</protein>
<evidence type="ECO:0000313" key="3">
    <source>
        <dbReference type="Proteomes" id="UP000230093"/>
    </source>
</evidence>
<dbReference type="EMBL" id="PEZT01000017">
    <property type="protein sequence ID" value="PIS09133.1"/>
    <property type="molecule type" value="Genomic_DNA"/>
</dbReference>
<dbReference type="AlphaFoldDB" id="A0A2H0W8Z8"/>
<dbReference type="Proteomes" id="UP000230093">
    <property type="component" value="Unassembled WGS sequence"/>
</dbReference>
<organism evidence="2 3">
    <name type="scientific">Candidatus Beckwithbacteria bacterium CG10_big_fil_rev_8_21_14_0_10_34_10</name>
    <dbReference type="NCBI Taxonomy" id="1974495"/>
    <lineage>
        <taxon>Bacteria</taxon>
        <taxon>Candidatus Beckwithiibacteriota</taxon>
    </lineage>
</organism>
<feature type="domain" description="N-acetyltransferase" evidence="1">
    <location>
        <begin position="3"/>
        <end position="159"/>
    </location>
</feature>
<dbReference type="InterPro" id="IPR000182">
    <property type="entry name" value="GNAT_dom"/>
</dbReference>
<evidence type="ECO:0000259" key="1">
    <source>
        <dbReference type="PROSITE" id="PS51186"/>
    </source>
</evidence>
<sequence length="169" mass="19819">MTVRIEKLIYKDFEEFYKLYSLTLENDFPGYTKPVIDYFLNKIYTREALINWLSSGWKIVFIAKNQEKILGFAMLDKPYGGVCFCRWLGVLKKARKKGIGKKLINAWLDFSKSYGCHKVEIASQPESREFYEKCNLELEGKRNLSYFGINQYIFGKTIGQPDDEVMTKD</sequence>
<dbReference type="Pfam" id="PF00583">
    <property type="entry name" value="Acetyltransf_1"/>
    <property type="match status" value="1"/>
</dbReference>